<dbReference type="PANTHER" id="PTHR43395">
    <property type="entry name" value="SENSOR HISTIDINE KINASE CHEA"/>
    <property type="match status" value="1"/>
</dbReference>
<evidence type="ECO:0000256" key="11">
    <source>
        <dbReference type="ARBA" id="ARBA00035100"/>
    </source>
</evidence>
<dbReference type="PROSITE" id="PS50109">
    <property type="entry name" value="HIS_KIN"/>
    <property type="match status" value="1"/>
</dbReference>
<keyword evidence="17" id="KW-1185">Reference proteome</keyword>
<dbReference type="Gene3D" id="1.20.120.160">
    <property type="entry name" value="HPT domain"/>
    <property type="match status" value="1"/>
</dbReference>
<dbReference type="InterPro" id="IPR004105">
    <property type="entry name" value="CheA-like_dim"/>
</dbReference>
<dbReference type="EMBL" id="JAOVZO020000014">
    <property type="protein sequence ID" value="MDC8012888.1"/>
    <property type="molecule type" value="Genomic_DNA"/>
</dbReference>
<reference evidence="16" key="1">
    <citation type="submission" date="2023-02" db="EMBL/GenBank/DDBJ databases">
        <title>Tahibacter soli sp. nov. isolated from soil.</title>
        <authorList>
            <person name="Baek J.H."/>
            <person name="Lee J.K."/>
            <person name="Choi D.G."/>
            <person name="Jeon C.O."/>
        </authorList>
    </citation>
    <scope>NUCLEOTIDE SEQUENCE</scope>
    <source>
        <strain evidence="16">BL</strain>
    </source>
</reference>
<dbReference type="InterPro" id="IPR037006">
    <property type="entry name" value="CheA-like_homodim_sf"/>
</dbReference>
<evidence type="ECO:0000256" key="5">
    <source>
        <dbReference type="ARBA" id="ARBA00022553"/>
    </source>
</evidence>
<dbReference type="InterPro" id="IPR008207">
    <property type="entry name" value="Sig_transdc_His_kin_Hpt_dom"/>
</dbReference>
<keyword evidence="4" id="KW-0145">Chemotaxis</keyword>
<evidence type="ECO:0000313" key="16">
    <source>
        <dbReference type="EMBL" id="MDC8012888.1"/>
    </source>
</evidence>
<evidence type="ECO:0000259" key="14">
    <source>
        <dbReference type="PROSITE" id="PS50851"/>
    </source>
</evidence>
<dbReference type="GO" id="GO:0005524">
    <property type="term" value="F:ATP binding"/>
    <property type="evidence" value="ECO:0007669"/>
    <property type="project" value="UniProtKB-KW"/>
</dbReference>
<sequence length="651" mass="68157">MAAIDLAQFQATFFAESREGLDAMEAGLLALESGAANAETINTVFRAAHSMKGGAATFGFTAITDTTHLAETLLDQLRAGRRAADAAFVDALLATVDALRAMLDAAERGLDAPAGIVRATCSRLDGLLGAASAPAASAAAAPPTGGWRIHFRPRPGLYASGNDPSRLLRELDALGRARVTCDLADLPPLSALDPVEARLAWRIDLEGDIPRDAVDGVFAWVDTECDLDIAPLPAIATPAAAPPADAPETRAAGSGAIEPGEHAETSMRVAVPKIDALINLVGELVINQASLKQRASLLDAAAAESLGACLDEIERNTRDLQEAVMAVRMVPVEALFSRFPRLVRDLAARLSKKVQLQTSGEGTELDKGVIERIVDPLVHLVRNALDHGLEPPEDRLRAGKPAAGTISLSASHQGGSIVIEVTDDGRGIDRARLVAKAAERGIAVDPGASDAEIWQLVFHPGLSTAGAITDISGRGVGMDVVRRNILALGGEVAIASEPGAGTRVTVRLPLTLAILDGMSVAVDGETYVLPLGYVVESLQVRPADVNLVAARHRVLRVRGEYLPLLAMRELFGSPGAAGAQRQPVAVVVESDGRKLALEIDELVGQQQVVVKSIESNYRRVDGVSGATILGDGRVALIVDVGGLARRYARVA</sequence>
<keyword evidence="10" id="KW-0902">Two-component regulatory system</keyword>
<keyword evidence="8" id="KW-0418">Kinase</keyword>
<evidence type="ECO:0000259" key="15">
    <source>
        <dbReference type="PROSITE" id="PS50894"/>
    </source>
</evidence>
<evidence type="ECO:0000256" key="10">
    <source>
        <dbReference type="ARBA" id="ARBA00023012"/>
    </source>
</evidence>
<dbReference type="CDD" id="cd00731">
    <property type="entry name" value="CheA_reg"/>
    <property type="match status" value="1"/>
</dbReference>
<dbReference type="GO" id="GO:0006935">
    <property type="term" value="P:chemotaxis"/>
    <property type="evidence" value="ECO:0007669"/>
    <property type="project" value="UniProtKB-KW"/>
</dbReference>
<dbReference type="FunFam" id="3.30.565.10:FF:000016">
    <property type="entry name" value="Chemotaxis protein CheA, putative"/>
    <property type="match status" value="1"/>
</dbReference>
<dbReference type="InterPro" id="IPR004358">
    <property type="entry name" value="Sig_transdc_His_kin-like_C"/>
</dbReference>
<proteinExistence type="predicted"/>
<dbReference type="PROSITE" id="PS50894">
    <property type="entry name" value="HPT"/>
    <property type="match status" value="1"/>
</dbReference>
<evidence type="ECO:0000256" key="7">
    <source>
        <dbReference type="ARBA" id="ARBA00022741"/>
    </source>
</evidence>
<evidence type="ECO:0000256" key="4">
    <source>
        <dbReference type="ARBA" id="ARBA00022500"/>
    </source>
</evidence>
<dbReference type="SMART" id="SM01231">
    <property type="entry name" value="H-kinase_dim"/>
    <property type="match status" value="1"/>
</dbReference>
<gene>
    <name evidence="16" type="ORF">OD750_010060</name>
</gene>
<dbReference type="SMART" id="SM00073">
    <property type="entry name" value="HPT"/>
    <property type="match status" value="1"/>
</dbReference>
<name>A0A9X3YLG5_9GAMM</name>
<dbReference type="InterPro" id="IPR036890">
    <property type="entry name" value="HATPase_C_sf"/>
</dbReference>
<dbReference type="AlphaFoldDB" id="A0A9X3YLG5"/>
<evidence type="ECO:0000256" key="9">
    <source>
        <dbReference type="ARBA" id="ARBA00022840"/>
    </source>
</evidence>
<evidence type="ECO:0000256" key="6">
    <source>
        <dbReference type="ARBA" id="ARBA00022679"/>
    </source>
</evidence>
<dbReference type="InterPro" id="IPR002545">
    <property type="entry name" value="CheW-lke_dom"/>
</dbReference>
<feature type="domain" description="Histidine kinase" evidence="13">
    <location>
        <begin position="279"/>
        <end position="512"/>
    </location>
</feature>
<dbReference type="InterPro" id="IPR003594">
    <property type="entry name" value="HATPase_dom"/>
</dbReference>
<dbReference type="SMART" id="SM00387">
    <property type="entry name" value="HATPase_c"/>
    <property type="match status" value="1"/>
</dbReference>
<comment type="function">
    <text evidence="11">Involved in the transmission of sensory signals from the chemoreceptors to the flagellar motors. CheA is autophosphorylated; it can transfer its phosphate group to either CheB or CheY.</text>
</comment>
<dbReference type="Gene3D" id="3.30.565.10">
    <property type="entry name" value="Histidine kinase-like ATPase, C-terminal domain"/>
    <property type="match status" value="1"/>
</dbReference>
<dbReference type="InterPro" id="IPR005467">
    <property type="entry name" value="His_kinase_dom"/>
</dbReference>
<keyword evidence="6" id="KW-0808">Transferase</keyword>
<keyword evidence="9" id="KW-0067">ATP-binding</keyword>
<comment type="catalytic activity">
    <reaction evidence="1">
        <text>ATP + protein L-histidine = ADP + protein N-phospho-L-histidine.</text>
        <dbReference type="EC" id="2.7.13.3"/>
    </reaction>
</comment>
<organism evidence="16 17">
    <name type="scientific">Tahibacter soli</name>
    <dbReference type="NCBI Taxonomy" id="2983605"/>
    <lineage>
        <taxon>Bacteria</taxon>
        <taxon>Pseudomonadati</taxon>
        <taxon>Pseudomonadota</taxon>
        <taxon>Gammaproteobacteria</taxon>
        <taxon>Lysobacterales</taxon>
        <taxon>Rhodanobacteraceae</taxon>
        <taxon>Tahibacter</taxon>
    </lineage>
</organism>
<protein>
    <recommendedName>
        <fullName evidence="3">Chemotaxis protein CheA</fullName>
        <ecNumber evidence="2">2.7.13.3</ecNumber>
    </recommendedName>
</protein>
<evidence type="ECO:0000256" key="3">
    <source>
        <dbReference type="ARBA" id="ARBA00021495"/>
    </source>
</evidence>
<feature type="domain" description="HPt" evidence="15">
    <location>
        <begin position="2"/>
        <end position="106"/>
    </location>
</feature>
<dbReference type="InterPro" id="IPR036641">
    <property type="entry name" value="HPT_dom_sf"/>
</dbReference>
<dbReference type="SUPFAM" id="SSF47226">
    <property type="entry name" value="Histidine-containing phosphotransfer domain, HPT domain"/>
    <property type="match status" value="1"/>
</dbReference>
<dbReference type="Gene3D" id="2.30.30.40">
    <property type="entry name" value="SH3 Domains"/>
    <property type="match status" value="1"/>
</dbReference>
<dbReference type="Pfam" id="PF01627">
    <property type="entry name" value="Hpt"/>
    <property type="match status" value="1"/>
</dbReference>
<dbReference type="InterPro" id="IPR036061">
    <property type="entry name" value="CheW-like_dom_sf"/>
</dbReference>
<dbReference type="SUPFAM" id="SSF55874">
    <property type="entry name" value="ATPase domain of HSP90 chaperone/DNA topoisomerase II/histidine kinase"/>
    <property type="match status" value="1"/>
</dbReference>
<comment type="caution">
    <text evidence="16">The sequence shown here is derived from an EMBL/GenBank/DDBJ whole genome shotgun (WGS) entry which is preliminary data.</text>
</comment>
<dbReference type="GO" id="GO:0000155">
    <property type="term" value="F:phosphorelay sensor kinase activity"/>
    <property type="evidence" value="ECO:0007669"/>
    <property type="project" value="InterPro"/>
</dbReference>
<dbReference type="PANTHER" id="PTHR43395:SF10">
    <property type="entry name" value="CHEMOTAXIS PROTEIN CHEA"/>
    <property type="match status" value="1"/>
</dbReference>
<dbReference type="PROSITE" id="PS50851">
    <property type="entry name" value="CHEW"/>
    <property type="match status" value="1"/>
</dbReference>
<evidence type="ECO:0000256" key="8">
    <source>
        <dbReference type="ARBA" id="ARBA00022777"/>
    </source>
</evidence>
<evidence type="ECO:0000256" key="1">
    <source>
        <dbReference type="ARBA" id="ARBA00000085"/>
    </source>
</evidence>
<feature type="domain" description="CheW-like" evidence="14">
    <location>
        <begin position="514"/>
        <end position="649"/>
    </location>
</feature>
<dbReference type="RefSeq" id="WP_263545304.1">
    <property type="nucleotide sequence ID" value="NZ_JAOVZO020000014.1"/>
</dbReference>
<evidence type="ECO:0000256" key="2">
    <source>
        <dbReference type="ARBA" id="ARBA00012438"/>
    </source>
</evidence>
<dbReference type="SMART" id="SM00260">
    <property type="entry name" value="CheW"/>
    <property type="match status" value="1"/>
</dbReference>
<dbReference type="CDD" id="cd16916">
    <property type="entry name" value="HATPase_CheA-like"/>
    <property type="match status" value="1"/>
</dbReference>
<dbReference type="CDD" id="cd00088">
    <property type="entry name" value="HPT"/>
    <property type="match status" value="1"/>
</dbReference>
<evidence type="ECO:0000259" key="13">
    <source>
        <dbReference type="PROSITE" id="PS50109"/>
    </source>
</evidence>
<dbReference type="EC" id="2.7.13.3" evidence="2"/>
<keyword evidence="5 12" id="KW-0597">Phosphoprotein</keyword>
<dbReference type="FunFam" id="2.30.30.40:FF:000048">
    <property type="entry name" value="Chemotaxis protein CheA, putative"/>
    <property type="match status" value="1"/>
</dbReference>
<dbReference type="PRINTS" id="PR00344">
    <property type="entry name" value="BCTRLSENSOR"/>
</dbReference>
<keyword evidence="7" id="KW-0547">Nucleotide-binding</keyword>
<dbReference type="Pfam" id="PF02518">
    <property type="entry name" value="HATPase_c"/>
    <property type="match status" value="1"/>
</dbReference>
<evidence type="ECO:0000313" key="17">
    <source>
        <dbReference type="Proteomes" id="UP001139971"/>
    </source>
</evidence>
<dbReference type="InterPro" id="IPR036097">
    <property type="entry name" value="HisK_dim/P_sf"/>
</dbReference>
<feature type="modified residue" description="Phosphohistidine" evidence="12">
    <location>
        <position position="49"/>
    </location>
</feature>
<dbReference type="Pfam" id="PF02895">
    <property type="entry name" value="H-kinase_dim"/>
    <property type="match status" value="1"/>
</dbReference>
<dbReference type="Gene3D" id="1.10.287.560">
    <property type="entry name" value="Histidine kinase CheA-like, homodimeric domain"/>
    <property type="match status" value="1"/>
</dbReference>
<evidence type="ECO:0000256" key="12">
    <source>
        <dbReference type="PROSITE-ProRule" id="PRU00110"/>
    </source>
</evidence>
<accession>A0A9X3YLG5</accession>
<dbReference type="SUPFAM" id="SSF50341">
    <property type="entry name" value="CheW-like"/>
    <property type="match status" value="1"/>
</dbReference>
<dbReference type="Pfam" id="PF01584">
    <property type="entry name" value="CheW"/>
    <property type="match status" value="1"/>
</dbReference>
<dbReference type="Proteomes" id="UP001139971">
    <property type="component" value="Unassembled WGS sequence"/>
</dbReference>
<dbReference type="InterPro" id="IPR051315">
    <property type="entry name" value="Bact_Chemotaxis_CheA"/>
</dbReference>
<dbReference type="SUPFAM" id="SSF47384">
    <property type="entry name" value="Homodimeric domain of signal transducing histidine kinase"/>
    <property type="match status" value="1"/>
</dbReference>
<dbReference type="GO" id="GO:0005737">
    <property type="term" value="C:cytoplasm"/>
    <property type="evidence" value="ECO:0007669"/>
    <property type="project" value="InterPro"/>
</dbReference>